<feature type="transmembrane region" description="Helical" evidence="11">
    <location>
        <begin position="195"/>
        <end position="219"/>
    </location>
</feature>
<evidence type="ECO:0000256" key="2">
    <source>
        <dbReference type="ARBA" id="ARBA00008077"/>
    </source>
</evidence>
<evidence type="ECO:0000259" key="14">
    <source>
        <dbReference type="PROSITE" id="PS50261"/>
    </source>
</evidence>
<gene>
    <name evidence="15" type="primary">smo</name>
</gene>
<dbReference type="PANTHER" id="PTHR11309">
    <property type="entry name" value="FRIZZLED"/>
    <property type="match status" value="1"/>
</dbReference>
<protein>
    <submittedName>
        <fullName evidence="15">Smoothened</fullName>
    </submittedName>
</protein>
<evidence type="ECO:0000256" key="6">
    <source>
        <dbReference type="ARBA" id="ARBA00023136"/>
    </source>
</evidence>
<evidence type="ECO:0000256" key="5">
    <source>
        <dbReference type="ARBA" id="ARBA00022989"/>
    </source>
</evidence>
<evidence type="ECO:0000313" key="15">
    <source>
        <dbReference type="EMBL" id="ALS19764.1"/>
    </source>
</evidence>
<dbReference type="SMART" id="SM00063">
    <property type="entry name" value="FRI"/>
    <property type="match status" value="1"/>
</dbReference>
<dbReference type="GO" id="GO:0007224">
    <property type="term" value="P:smoothened signaling pathway"/>
    <property type="evidence" value="ECO:0007669"/>
    <property type="project" value="TreeGrafter"/>
</dbReference>
<dbReference type="AlphaFoldDB" id="A0A0U2VGE5"/>
<keyword evidence="7" id="KW-1015">Disulfide bond</keyword>
<feature type="compositionally biased region" description="Low complexity" evidence="10">
    <location>
        <begin position="670"/>
        <end position="679"/>
    </location>
</feature>
<feature type="compositionally biased region" description="Basic residues" evidence="10">
    <location>
        <begin position="641"/>
        <end position="658"/>
    </location>
</feature>
<dbReference type="PANTHER" id="PTHR11309:SF35">
    <property type="entry name" value="PROTEIN SMOOTHENED"/>
    <property type="match status" value="1"/>
</dbReference>
<dbReference type="InterPro" id="IPR017981">
    <property type="entry name" value="GPCR_2-like_7TM"/>
</dbReference>
<dbReference type="GO" id="GO:0004888">
    <property type="term" value="F:transmembrane signaling receptor activity"/>
    <property type="evidence" value="ECO:0007669"/>
    <property type="project" value="InterPro"/>
</dbReference>
<dbReference type="EMBL" id="KT253960">
    <property type="protein sequence ID" value="ALS19764.1"/>
    <property type="molecule type" value="mRNA"/>
</dbReference>
<dbReference type="SMART" id="SM01330">
    <property type="entry name" value="Frizzled"/>
    <property type="match status" value="1"/>
</dbReference>
<dbReference type="InterPro" id="IPR020067">
    <property type="entry name" value="Frizzled_dom"/>
</dbReference>
<evidence type="ECO:0000256" key="8">
    <source>
        <dbReference type="ARBA" id="ARBA00023170"/>
    </source>
</evidence>
<dbReference type="GO" id="GO:0007417">
    <property type="term" value="P:central nervous system development"/>
    <property type="evidence" value="ECO:0007669"/>
    <property type="project" value="TreeGrafter"/>
</dbReference>
<feature type="domain" description="G-protein coupled receptors family 2 profile 2" evidence="14">
    <location>
        <begin position="199"/>
        <end position="465"/>
    </location>
</feature>
<name>A0A0U2VGE5_TERTR</name>
<dbReference type="Pfam" id="PF01534">
    <property type="entry name" value="Frizzled"/>
    <property type="match status" value="1"/>
</dbReference>
<evidence type="ECO:0000256" key="3">
    <source>
        <dbReference type="ARBA" id="ARBA00022473"/>
    </source>
</evidence>
<comment type="similarity">
    <text evidence="2">Belongs to the G-protein coupled receptor Fz/Smo family.</text>
</comment>
<evidence type="ECO:0000256" key="1">
    <source>
        <dbReference type="ARBA" id="ARBA00004141"/>
    </source>
</evidence>
<organism evidence="15">
    <name type="scientific">Terebratalia transversa</name>
    <name type="common">Transverse lampshell</name>
    <dbReference type="NCBI Taxonomy" id="34513"/>
    <lineage>
        <taxon>Eukaryota</taxon>
        <taxon>Metazoa</taxon>
        <taxon>Spiralia</taxon>
        <taxon>Lophotrochozoa</taxon>
        <taxon>Brachiopoda</taxon>
        <taxon>Rhynchonelliformea</taxon>
        <taxon>Rhynchonellata</taxon>
        <taxon>Terebratellidina</taxon>
        <taxon>Laqueoidea</taxon>
        <taxon>Laqueidae</taxon>
        <taxon>Terebratalia</taxon>
    </lineage>
</organism>
<keyword evidence="12" id="KW-0732">Signal</keyword>
<keyword evidence="6 11" id="KW-0472">Membrane</keyword>
<reference evidence="15" key="1">
    <citation type="submission" date="2015-07" db="EMBL/GenBank/DDBJ databases">
        <title>Expression of segment polarity genes in brachiopod larvae.</title>
        <authorList>
            <person name="Vellutini B.C."/>
            <person name="Hejnol A."/>
        </authorList>
    </citation>
    <scope>NUCLEOTIDE SEQUENCE</scope>
</reference>
<dbReference type="GO" id="GO:0005886">
    <property type="term" value="C:plasma membrane"/>
    <property type="evidence" value="ECO:0007669"/>
    <property type="project" value="TreeGrafter"/>
</dbReference>
<feature type="transmembrane region" description="Helical" evidence="11">
    <location>
        <begin position="421"/>
        <end position="447"/>
    </location>
</feature>
<evidence type="ECO:0000256" key="9">
    <source>
        <dbReference type="PROSITE-ProRule" id="PRU00090"/>
    </source>
</evidence>
<keyword evidence="8" id="KW-0675">Receptor</keyword>
<dbReference type="InterPro" id="IPR015526">
    <property type="entry name" value="Frizzled/SFRP"/>
</dbReference>
<dbReference type="PROSITE" id="PS50261">
    <property type="entry name" value="G_PROTEIN_RECEP_F2_4"/>
    <property type="match status" value="1"/>
</dbReference>
<evidence type="ECO:0000256" key="12">
    <source>
        <dbReference type="SAM" id="SignalP"/>
    </source>
</evidence>
<dbReference type="PRINTS" id="PR00489">
    <property type="entry name" value="FRIZZLED"/>
</dbReference>
<dbReference type="Pfam" id="PF01392">
    <property type="entry name" value="Fz"/>
    <property type="match status" value="1"/>
</dbReference>
<feature type="signal peptide" evidence="12">
    <location>
        <begin position="1"/>
        <end position="20"/>
    </location>
</feature>
<accession>A0A0U2VGE5</accession>
<feature type="region of interest" description="Disordered" evidence="10">
    <location>
        <begin position="641"/>
        <end position="693"/>
    </location>
</feature>
<comment type="subcellular location">
    <subcellularLocation>
        <location evidence="1">Membrane</location>
        <topology evidence="1">Multi-pass membrane protein</topology>
    </subcellularLocation>
</comment>
<dbReference type="Gene3D" id="1.10.2000.10">
    <property type="entry name" value="Frizzled cysteine-rich domain"/>
    <property type="match status" value="1"/>
</dbReference>
<dbReference type="Gene3D" id="1.20.1070.10">
    <property type="entry name" value="Rhodopsin 7-helix transmembrane proteins"/>
    <property type="match status" value="1"/>
</dbReference>
<dbReference type="GO" id="GO:0005929">
    <property type="term" value="C:cilium"/>
    <property type="evidence" value="ECO:0007669"/>
    <property type="project" value="TreeGrafter"/>
</dbReference>
<feature type="chain" id="PRO_5006832990" evidence="12">
    <location>
        <begin position="21"/>
        <end position="835"/>
    </location>
</feature>
<dbReference type="InterPro" id="IPR000539">
    <property type="entry name" value="Frizzled/Smoothened_7TM"/>
</dbReference>
<sequence>MTYLLTVLFVIVFQLTTINCQTQAPNQCKVKASCEPLQYSECFGISLSYTQTSLIFANDSRNQSQANENLKLWSGLKAVPACWSVIQPLLCAIYMPRCNDSYVDVPSKELCSLTRGPCRIVDKTQGWPPFLQCDHDHYVEKCKNVFDQAKFNVSSSVCESPLVSTTNEASWYEDVDGCGIQCHNPIFSEDEHNQVHIFVAIVGAICLTCTLFTLLTFIVDFYIDWRNATRYPALIIFFINICFFVGSIGWLAQFSPGARDDITCKRDGTMRRSEPQIGSGETLSCTIIFILVYYSMMAAVSWFAVLAYSWHLYFRAIGSPGNSMEGKVAYFHMFAWVMPLVLTIICLAISEVDGDSLSGICFVGYFNHVARGLLLLGPIAVVIIVGLFFLIKGLRTLLIMRRESALILKSDRASAKIRETILRIGIFAVLAMILLVVTFIVHLYIFAMENEWKRSFEQHLVCQTNTRLGQSSQDCTMDSRPSIVAIQAHIFAYFAAGIAMSSWVWNKSTADVWRRFYKRIFNIPENKPIKLRKHKMIAQAFAKRHQPLNNGRMSISFCSTHDDPLGMKFDLNNSVESNEMSSAWVQAMPKLVRRRGGMAHPMAGTNRRYSDSDIQSVKSFTHRRVSVESQRSMIEAELEARHKKKKLKKKHHRSKKGKILPIMPPETGSRRGSQTSRRGSYPRRASDTSLISRASAQSVALGIEKEETEDHITVTIHRRNNRDRSRAIRPGTGKVPTVNNNVPLNTMSRKKRADLSMFTASNYVSKPCAVNDSLEVEDIETADEEAPMYRGNTRGPSGLLAVNAEQLQHLMALHQHTLDKAKLGQYPNNDEDSSS</sequence>
<feature type="domain" description="FZ" evidence="13">
    <location>
        <begin position="29"/>
        <end position="161"/>
    </location>
</feature>
<evidence type="ECO:0000259" key="13">
    <source>
        <dbReference type="PROSITE" id="PS50038"/>
    </source>
</evidence>
<dbReference type="PROSITE" id="PS50038">
    <property type="entry name" value="FZ"/>
    <property type="match status" value="1"/>
</dbReference>
<keyword evidence="5 11" id="KW-1133">Transmembrane helix</keyword>
<feature type="transmembrane region" description="Helical" evidence="11">
    <location>
        <begin position="370"/>
        <end position="391"/>
    </location>
</feature>
<dbReference type="SUPFAM" id="SSF63501">
    <property type="entry name" value="Frizzled cysteine-rich domain"/>
    <property type="match status" value="1"/>
</dbReference>
<evidence type="ECO:0000256" key="4">
    <source>
        <dbReference type="ARBA" id="ARBA00022692"/>
    </source>
</evidence>
<comment type="caution">
    <text evidence="9">Lacks conserved residue(s) required for the propagation of feature annotation.</text>
</comment>
<evidence type="ECO:0000256" key="11">
    <source>
        <dbReference type="SAM" id="Phobius"/>
    </source>
</evidence>
<proteinExistence type="evidence at transcript level"/>
<dbReference type="GO" id="GO:0005113">
    <property type="term" value="F:patched binding"/>
    <property type="evidence" value="ECO:0007669"/>
    <property type="project" value="TreeGrafter"/>
</dbReference>
<evidence type="ECO:0000256" key="7">
    <source>
        <dbReference type="ARBA" id="ARBA00023157"/>
    </source>
</evidence>
<dbReference type="GO" id="GO:0030425">
    <property type="term" value="C:dendrite"/>
    <property type="evidence" value="ECO:0007669"/>
    <property type="project" value="TreeGrafter"/>
</dbReference>
<feature type="transmembrane region" description="Helical" evidence="11">
    <location>
        <begin position="329"/>
        <end position="350"/>
    </location>
</feature>
<feature type="transmembrane region" description="Helical" evidence="11">
    <location>
        <begin position="231"/>
        <end position="252"/>
    </location>
</feature>
<keyword evidence="4 11" id="KW-0812">Transmembrane</keyword>
<dbReference type="GO" id="GO:0071679">
    <property type="term" value="P:commissural neuron axon guidance"/>
    <property type="evidence" value="ECO:0007669"/>
    <property type="project" value="TreeGrafter"/>
</dbReference>
<keyword evidence="3" id="KW-0217">Developmental protein</keyword>
<evidence type="ECO:0000256" key="10">
    <source>
        <dbReference type="SAM" id="MobiDB-lite"/>
    </source>
</evidence>
<feature type="region of interest" description="Disordered" evidence="10">
    <location>
        <begin position="719"/>
        <end position="741"/>
    </location>
</feature>
<feature type="transmembrane region" description="Helical" evidence="11">
    <location>
        <begin position="486"/>
        <end position="505"/>
    </location>
</feature>
<feature type="transmembrane region" description="Helical" evidence="11">
    <location>
        <begin position="287"/>
        <end position="308"/>
    </location>
</feature>
<dbReference type="InterPro" id="IPR036790">
    <property type="entry name" value="Frizzled_dom_sf"/>
</dbReference>
<dbReference type="GO" id="GO:0007389">
    <property type="term" value="P:pattern specification process"/>
    <property type="evidence" value="ECO:0007669"/>
    <property type="project" value="TreeGrafter"/>
</dbReference>